<dbReference type="Pfam" id="PF14142">
    <property type="entry name" value="YrzO"/>
    <property type="match status" value="1"/>
</dbReference>
<accession>A0A9W4PDX4</accession>
<evidence type="ECO:0000313" key="1">
    <source>
        <dbReference type="EMBL" id="CAH0165226.1"/>
    </source>
</evidence>
<dbReference type="EMBL" id="CAKKMG010000008">
    <property type="protein sequence ID" value="CAH0165226.1"/>
    <property type="molecule type" value="Genomic_DNA"/>
</dbReference>
<dbReference type="AlphaFoldDB" id="A0A9W4PDX4"/>
<reference evidence="1" key="1">
    <citation type="submission" date="2021-11" db="EMBL/GenBank/DDBJ databases">
        <authorList>
            <person name="Bulgarelli D."/>
        </authorList>
    </citation>
    <scope>NUCLEOTIDE SEQUENCE</scope>
    <source>
        <strain evidence="1">Bi133</strain>
    </source>
</reference>
<comment type="caution">
    <text evidence="1">The sequence shown here is derived from an EMBL/GenBank/DDBJ whole genome shotgun (WGS) entry which is preliminary data.</text>
</comment>
<name>A0A9W4PDX4_9BACI</name>
<proteinExistence type="predicted"/>
<evidence type="ECO:0008006" key="3">
    <source>
        <dbReference type="Google" id="ProtNLM"/>
    </source>
</evidence>
<gene>
    <name evidence="1" type="ORF">SRABI133_01045</name>
</gene>
<dbReference type="RefSeq" id="WP_230301029.1">
    <property type="nucleotide sequence ID" value="NZ_CAKKMG010000008.1"/>
</dbReference>
<dbReference type="Proteomes" id="UP000789326">
    <property type="component" value="Unassembled WGS sequence"/>
</dbReference>
<organism evidence="1 2">
    <name type="scientific">Peribacillus simplex</name>
    <dbReference type="NCBI Taxonomy" id="1478"/>
    <lineage>
        <taxon>Bacteria</taxon>
        <taxon>Bacillati</taxon>
        <taxon>Bacillota</taxon>
        <taxon>Bacilli</taxon>
        <taxon>Bacillales</taxon>
        <taxon>Bacillaceae</taxon>
        <taxon>Peribacillus</taxon>
    </lineage>
</organism>
<evidence type="ECO:0000313" key="2">
    <source>
        <dbReference type="Proteomes" id="UP000789326"/>
    </source>
</evidence>
<protein>
    <recommendedName>
        <fullName evidence="3">YrzO family protein</fullName>
    </recommendedName>
</protein>
<dbReference type="InterPro" id="IPR025417">
    <property type="entry name" value="YrzO-like"/>
</dbReference>
<sequence>MDYLTLLIIFGLAVLWELATINKNVKKMNEQNAELINLYHDRSKRNQ</sequence>